<dbReference type="PANTHER" id="PTHR31424">
    <property type="entry name" value="PROTEIN CBG23806"/>
    <property type="match status" value="1"/>
</dbReference>
<sequence>MYLFAQIVLKMCTFQFTIEEDLQIVPLDPLSLQTRGTLLKQVASRLKRDLEVDGIVLAEANEMVTELEENLQKSSGPSRKKFEEVLRSDNDCELVRNLRNAMPDAVVTPKLHLVAAHLVPYLRANQSWGRLTEQSIEAFHALFNTLNCL</sequence>
<accession>A0A8R1EXN0</accession>
<protein>
    <submittedName>
        <fullName evidence="1">Uncharacterized protein</fullName>
    </submittedName>
</protein>
<name>A0A8R1EXN0_CAEJA</name>
<dbReference type="AlphaFoldDB" id="A0A8R1EXN0"/>
<dbReference type="Proteomes" id="UP000005237">
    <property type="component" value="Unassembled WGS sequence"/>
</dbReference>
<dbReference type="PANTHER" id="PTHR31424:SF3">
    <property type="entry name" value="RING-TYPE DOMAIN-CONTAINING PROTEIN"/>
    <property type="match status" value="1"/>
</dbReference>
<keyword evidence="2" id="KW-1185">Reference proteome</keyword>
<evidence type="ECO:0000313" key="2">
    <source>
        <dbReference type="Proteomes" id="UP000005237"/>
    </source>
</evidence>
<dbReference type="EnsemblMetazoa" id="CJA42883.1">
    <property type="protein sequence ID" value="CJA42883.1"/>
    <property type="gene ID" value="WBGene00218731"/>
</dbReference>
<evidence type="ECO:0000313" key="1">
    <source>
        <dbReference type="EnsemblMetazoa" id="CJA42883.1"/>
    </source>
</evidence>
<proteinExistence type="predicted"/>
<organism evidence="1 2">
    <name type="scientific">Caenorhabditis japonica</name>
    <dbReference type="NCBI Taxonomy" id="281687"/>
    <lineage>
        <taxon>Eukaryota</taxon>
        <taxon>Metazoa</taxon>
        <taxon>Ecdysozoa</taxon>
        <taxon>Nematoda</taxon>
        <taxon>Chromadorea</taxon>
        <taxon>Rhabditida</taxon>
        <taxon>Rhabditina</taxon>
        <taxon>Rhabditomorpha</taxon>
        <taxon>Rhabditoidea</taxon>
        <taxon>Rhabditidae</taxon>
        <taxon>Peloderinae</taxon>
        <taxon>Caenorhabditis</taxon>
    </lineage>
</organism>
<reference evidence="1" key="2">
    <citation type="submission" date="2022-06" db="UniProtKB">
        <authorList>
            <consortium name="EnsemblMetazoa"/>
        </authorList>
    </citation>
    <scope>IDENTIFICATION</scope>
    <source>
        <strain evidence="1">DF5081</strain>
    </source>
</reference>
<reference evidence="2" key="1">
    <citation type="submission" date="2010-08" db="EMBL/GenBank/DDBJ databases">
        <authorList>
            <consortium name="Caenorhabditis japonica Sequencing Consortium"/>
            <person name="Wilson R.K."/>
        </authorList>
    </citation>
    <scope>NUCLEOTIDE SEQUENCE [LARGE SCALE GENOMIC DNA]</scope>
    <source>
        <strain evidence="2">DF5081</strain>
    </source>
</reference>